<keyword evidence="2" id="KW-1185">Reference proteome</keyword>
<sequence length="122" mass="13585">MNSPSSGSASGAYNITTGLIDFDVDRLNQTFVEKYKNSLDDFAYQDFRIACPPQFRIGNLATFTGFKPNTSTFSGGDSQFGSNPNNGDSLLWSVQRFKVGSNWYDDSFYLSDHRPVISDIIL</sequence>
<gene>
    <name evidence="1" type="ORF">Amon02_000142100</name>
</gene>
<accession>A0ACB5SUM2</accession>
<proteinExistence type="predicted"/>
<dbReference type="Proteomes" id="UP001165064">
    <property type="component" value="Unassembled WGS sequence"/>
</dbReference>
<evidence type="ECO:0000313" key="1">
    <source>
        <dbReference type="EMBL" id="GME73489.1"/>
    </source>
</evidence>
<organism evidence="1 2">
    <name type="scientific">Ambrosiozyma monospora</name>
    <name type="common">Yeast</name>
    <name type="synonym">Endomycopsis monosporus</name>
    <dbReference type="NCBI Taxonomy" id="43982"/>
    <lineage>
        <taxon>Eukaryota</taxon>
        <taxon>Fungi</taxon>
        <taxon>Dikarya</taxon>
        <taxon>Ascomycota</taxon>
        <taxon>Saccharomycotina</taxon>
        <taxon>Pichiomycetes</taxon>
        <taxon>Pichiales</taxon>
        <taxon>Pichiaceae</taxon>
        <taxon>Ambrosiozyma</taxon>
    </lineage>
</organism>
<dbReference type="EMBL" id="BSXS01000684">
    <property type="protein sequence ID" value="GME73489.1"/>
    <property type="molecule type" value="Genomic_DNA"/>
</dbReference>
<evidence type="ECO:0000313" key="2">
    <source>
        <dbReference type="Proteomes" id="UP001165064"/>
    </source>
</evidence>
<comment type="caution">
    <text evidence="1">The sequence shown here is derived from an EMBL/GenBank/DDBJ whole genome shotgun (WGS) entry which is preliminary data.</text>
</comment>
<name>A0ACB5SUM2_AMBMO</name>
<protein>
    <submittedName>
        <fullName evidence="1">Unnamed protein product</fullName>
    </submittedName>
</protein>
<reference evidence="1" key="1">
    <citation type="submission" date="2023-04" db="EMBL/GenBank/DDBJ databases">
        <title>Ambrosiozyma monospora NBRC 10751.</title>
        <authorList>
            <person name="Ichikawa N."/>
            <person name="Sato H."/>
            <person name="Tonouchi N."/>
        </authorList>
    </citation>
    <scope>NUCLEOTIDE SEQUENCE</scope>
    <source>
        <strain evidence="1">NBRC 10751</strain>
    </source>
</reference>